<keyword evidence="2" id="KW-1185">Reference proteome</keyword>
<accession>A0ABS0WV99</accession>
<sequence>MKISLFYLLVFCSSLVACQDTNEERYLFFLHNRFLEDHELNEKHPEYGRTEYTEIRTQFENSGFTVISEKRNPNTNARTYALYVVRQIDSLLNFGTAPDKITVVGTSKGGYIAQYVSTLAENSDLNFVFIASFRTSDLENIPEINYCGNILTIYEKSDPFGVSALARKKTSTCTINHFKEIELNTKMGHGFLFKPLDEWIEPTIKWANGDYNFD</sequence>
<evidence type="ECO:0000313" key="1">
    <source>
        <dbReference type="EMBL" id="MBJ2175868.1"/>
    </source>
</evidence>
<dbReference type="Gene3D" id="3.40.50.1820">
    <property type="entry name" value="alpha/beta hydrolase"/>
    <property type="match status" value="1"/>
</dbReference>
<proteinExistence type="predicted"/>
<organism evidence="1 2">
    <name type="scientific">Aureibaculum flavum</name>
    <dbReference type="NCBI Taxonomy" id="2795986"/>
    <lineage>
        <taxon>Bacteria</taxon>
        <taxon>Pseudomonadati</taxon>
        <taxon>Bacteroidota</taxon>
        <taxon>Flavobacteriia</taxon>
        <taxon>Flavobacteriales</taxon>
        <taxon>Flavobacteriaceae</taxon>
        <taxon>Aureibaculum</taxon>
    </lineage>
</organism>
<dbReference type="Proteomes" id="UP000623301">
    <property type="component" value="Unassembled WGS sequence"/>
</dbReference>
<dbReference type="RefSeq" id="WP_198842515.1">
    <property type="nucleotide sequence ID" value="NZ_JAEHFJ010000009.1"/>
</dbReference>
<reference evidence="1 2" key="1">
    <citation type="submission" date="2020-12" db="EMBL/GenBank/DDBJ databases">
        <title>Aureibaculum luteum sp. nov. and Aureibaculum flavum sp. nov., novel members of the family Flavobacteriaceae isolated from Antarctic intertidal sediments.</title>
        <authorList>
            <person name="He X."/>
            <person name="Zhang X."/>
        </authorList>
    </citation>
    <scope>NUCLEOTIDE SEQUENCE [LARGE SCALE GENOMIC DNA]</scope>
    <source>
        <strain evidence="1 2">A20</strain>
    </source>
</reference>
<dbReference type="SUPFAM" id="SSF53474">
    <property type="entry name" value="alpha/beta-Hydrolases"/>
    <property type="match status" value="1"/>
</dbReference>
<dbReference type="PROSITE" id="PS51257">
    <property type="entry name" value="PROKAR_LIPOPROTEIN"/>
    <property type="match status" value="1"/>
</dbReference>
<name>A0ABS0WV99_9FLAO</name>
<keyword evidence="1" id="KW-0378">Hydrolase</keyword>
<dbReference type="GO" id="GO:0016787">
    <property type="term" value="F:hydrolase activity"/>
    <property type="evidence" value="ECO:0007669"/>
    <property type="project" value="UniProtKB-KW"/>
</dbReference>
<protein>
    <submittedName>
        <fullName evidence="1">Alpha/beta hydrolase</fullName>
    </submittedName>
</protein>
<comment type="caution">
    <text evidence="1">The sequence shown here is derived from an EMBL/GenBank/DDBJ whole genome shotgun (WGS) entry which is preliminary data.</text>
</comment>
<dbReference type="EMBL" id="JAEHFJ010000009">
    <property type="protein sequence ID" value="MBJ2175868.1"/>
    <property type="molecule type" value="Genomic_DNA"/>
</dbReference>
<gene>
    <name evidence="1" type="ORF">JBL43_16560</name>
</gene>
<evidence type="ECO:0000313" key="2">
    <source>
        <dbReference type="Proteomes" id="UP000623301"/>
    </source>
</evidence>
<dbReference type="InterPro" id="IPR029058">
    <property type="entry name" value="AB_hydrolase_fold"/>
</dbReference>